<feature type="compositionally biased region" description="Acidic residues" evidence="2">
    <location>
        <begin position="526"/>
        <end position="564"/>
    </location>
</feature>
<evidence type="ECO:0000313" key="4">
    <source>
        <dbReference type="Proteomes" id="UP001301769"/>
    </source>
</evidence>
<keyword evidence="4" id="KW-1185">Reference proteome</keyword>
<gene>
    <name evidence="3" type="ORF">QBC37DRAFT_409065</name>
</gene>
<dbReference type="EMBL" id="MU858046">
    <property type="protein sequence ID" value="KAK4220015.1"/>
    <property type="molecule type" value="Genomic_DNA"/>
</dbReference>
<feature type="region of interest" description="Disordered" evidence="2">
    <location>
        <begin position="474"/>
        <end position="642"/>
    </location>
</feature>
<feature type="compositionally biased region" description="Polar residues" evidence="2">
    <location>
        <begin position="114"/>
        <end position="128"/>
    </location>
</feature>
<feature type="region of interest" description="Disordered" evidence="2">
    <location>
        <begin position="433"/>
        <end position="458"/>
    </location>
</feature>
<comment type="caution">
    <text evidence="3">The sequence shown here is derived from an EMBL/GenBank/DDBJ whole genome shotgun (WGS) entry which is preliminary data.</text>
</comment>
<dbReference type="AlphaFoldDB" id="A0AAN7BFY3"/>
<organism evidence="3 4">
    <name type="scientific">Rhypophila decipiens</name>
    <dbReference type="NCBI Taxonomy" id="261697"/>
    <lineage>
        <taxon>Eukaryota</taxon>
        <taxon>Fungi</taxon>
        <taxon>Dikarya</taxon>
        <taxon>Ascomycota</taxon>
        <taxon>Pezizomycotina</taxon>
        <taxon>Sordariomycetes</taxon>
        <taxon>Sordariomycetidae</taxon>
        <taxon>Sordariales</taxon>
        <taxon>Naviculisporaceae</taxon>
        <taxon>Rhypophila</taxon>
    </lineage>
</organism>
<feature type="compositionally biased region" description="Polar residues" evidence="2">
    <location>
        <begin position="433"/>
        <end position="444"/>
    </location>
</feature>
<name>A0AAN7BFY3_9PEZI</name>
<feature type="compositionally biased region" description="Basic and acidic residues" evidence="2">
    <location>
        <begin position="155"/>
        <end position="165"/>
    </location>
</feature>
<feature type="compositionally biased region" description="Polar residues" evidence="2">
    <location>
        <begin position="474"/>
        <end position="512"/>
    </location>
</feature>
<feature type="compositionally biased region" description="Low complexity" evidence="2">
    <location>
        <begin position="585"/>
        <end position="626"/>
    </location>
</feature>
<protein>
    <submittedName>
        <fullName evidence="3">Uncharacterized protein</fullName>
    </submittedName>
</protein>
<feature type="region of interest" description="Disordered" evidence="2">
    <location>
        <begin position="747"/>
        <end position="778"/>
    </location>
</feature>
<evidence type="ECO:0000313" key="3">
    <source>
        <dbReference type="EMBL" id="KAK4220015.1"/>
    </source>
</evidence>
<feature type="region of interest" description="Disordered" evidence="2">
    <location>
        <begin position="41"/>
        <end position="165"/>
    </location>
</feature>
<reference evidence="3" key="1">
    <citation type="journal article" date="2023" name="Mol. Phylogenet. Evol.">
        <title>Genome-scale phylogeny and comparative genomics of the fungal order Sordariales.</title>
        <authorList>
            <person name="Hensen N."/>
            <person name="Bonometti L."/>
            <person name="Westerberg I."/>
            <person name="Brannstrom I.O."/>
            <person name="Guillou S."/>
            <person name="Cros-Aarteil S."/>
            <person name="Calhoun S."/>
            <person name="Haridas S."/>
            <person name="Kuo A."/>
            <person name="Mondo S."/>
            <person name="Pangilinan J."/>
            <person name="Riley R."/>
            <person name="LaButti K."/>
            <person name="Andreopoulos B."/>
            <person name="Lipzen A."/>
            <person name="Chen C."/>
            <person name="Yan M."/>
            <person name="Daum C."/>
            <person name="Ng V."/>
            <person name="Clum A."/>
            <person name="Steindorff A."/>
            <person name="Ohm R.A."/>
            <person name="Martin F."/>
            <person name="Silar P."/>
            <person name="Natvig D.O."/>
            <person name="Lalanne C."/>
            <person name="Gautier V."/>
            <person name="Ament-Velasquez S.L."/>
            <person name="Kruys A."/>
            <person name="Hutchinson M.I."/>
            <person name="Powell A.J."/>
            <person name="Barry K."/>
            <person name="Miller A.N."/>
            <person name="Grigoriev I.V."/>
            <person name="Debuchy R."/>
            <person name="Gladieux P."/>
            <person name="Hiltunen Thoren M."/>
            <person name="Johannesson H."/>
        </authorList>
    </citation>
    <scope>NUCLEOTIDE SEQUENCE</scope>
    <source>
        <strain evidence="3">PSN293</strain>
    </source>
</reference>
<accession>A0AAN7BFY3</accession>
<dbReference type="Proteomes" id="UP001301769">
    <property type="component" value="Unassembled WGS sequence"/>
</dbReference>
<sequence>MAETPNPPAYRSSTKAPKDRKCQYCNQDFTSSSLGRHLDQFIKPKNPKAPDGVHDVEQIRRAREGITRRHVARRDTSASGSTPAARSKKSSVSEDPESPSAFKSPVSAKGFGLGSTSGRAYPSNTPWTATGVKNDIPNNEHGPKKEPTRQPNRSHFGDKKDKQDLEDKARAAELALSEIIGSFRAARQHLDIKSIPFEVNPLNLDFPALVLRFLDAPGTLFASIQTPTSTSWSIEPPGKDQLNSLKSYFTETIRKRKTTLAAALTAVSQALTYPPSDGPIHRDAKEELLQAEGTLSSLEGELIGHLDNTFETWRELRVEDRELYWRLELARGVSRNHAQVHELKKTEHSLRQEINKLRSQIDQLEHLQQPREFKTMHPSTVQFSKEFVSFLEEDSIAHPRDDARLLLADPSLDLTTVVSKYIARWMEAIQSSRLPNAGSSSQQLAGRADSGGSEKGALPGAAHVVMTSPGEWQSQANTVEEQRRPTSLQHQALGNKSQFDKLSSAQPISSDGSADPPAGSGRNQDADEDPSDDDCESDGEPDADADGDEDEDANSGVDADADADGDTKMGGASAYQGMNTSSEGLSQQQQYVLSPQLQRQQHPQPQAEISSQNQPHLLSPQQHHQQAIQMGAARTRPTGPQGRFNPYSVNKNNPAAVAPRVPHGNSSLRMLNRSVSANTMAAFHGLGGDGGGAGGLVHHPQYLTGHGNNDHFTNSGVGQGQHMGRGPDTTGAGQAMGQVISQEPMYTNSTSVAPDGSDSPGNQTGLGGPGSEDLAGWL</sequence>
<proteinExistence type="predicted"/>
<feature type="compositionally biased region" description="Basic and acidic residues" evidence="2">
    <location>
        <begin position="51"/>
        <end position="67"/>
    </location>
</feature>
<keyword evidence="1" id="KW-0175">Coiled coil</keyword>
<feature type="coiled-coil region" evidence="1">
    <location>
        <begin position="340"/>
        <end position="367"/>
    </location>
</feature>
<evidence type="ECO:0000256" key="1">
    <source>
        <dbReference type="SAM" id="Coils"/>
    </source>
</evidence>
<feature type="non-terminal residue" evidence="3">
    <location>
        <position position="778"/>
    </location>
</feature>
<evidence type="ECO:0000256" key="2">
    <source>
        <dbReference type="SAM" id="MobiDB-lite"/>
    </source>
</evidence>
<reference evidence="3" key="2">
    <citation type="submission" date="2023-05" db="EMBL/GenBank/DDBJ databases">
        <authorList>
            <consortium name="Lawrence Berkeley National Laboratory"/>
            <person name="Steindorff A."/>
            <person name="Hensen N."/>
            <person name="Bonometti L."/>
            <person name="Westerberg I."/>
            <person name="Brannstrom I.O."/>
            <person name="Guillou S."/>
            <person name="Cros-Aarteil S."/>
            <person name="Calhoun S."/>
            <person name="Haridas S."/>
            <person name="Kuo A."/>
            <person name="Mondo S."/>
            <person name="Pangilinan J."/>
            <person name="Riley R."/>
            <person name="Labutti K."/>
            <person name="Andreopoulos B."/>
            <person name="Lipzen A."/>
            <person name="Chen C."/>
            <person name="Yanf M."/>
            <person name="Daum C."/>
            <person name="Ng V."/>
            <person name="Clum A."/>
            <person name="Ohm R."/>
            <person name="Martin F."/>
            <person name="Silar P."/>
            <person name="Natvig D."/>
            <person name="Lalanne C."/>
            <person name="Gautier V."/>
            <person name="Ament-Velasquez S.L."/>
            <person name="Kruys A."/>
            <person name="Hutchinson M.I."/>
            <person name="Powell A.J."/>
            <person name="Barry K."/>
            <person name="Miller A.N."/>
            <person name="Grigoriev I.V."/>
            <person name="Debuchy R."/>
            <person name="Gladieux P."/>
            <person name="Thoren M.H."/>
            <person name="Johannesson H."/>
        </authorList>
    </citation>
    <scope>NUCLEOTIDE SEQUENCE</scope>
    <source>
        <strain evidence="3">PSN293</strain>
    </source>
</reference>
<feature type="region of interest" description="Disordered" evidence="2">
    <location>
        <begin position="1"/>
        <end position="21"/>
    </location>
</feature>